<comment type="caution">
    <text evidence="3">The sequence shown here is derived from an EMBL/GenBank/DDBJ whole genome shotgun (WGS) entry which is preliminary data.</text>
</comment>
<evidence type="ECO:0000256" key="2">
    <source>
        <dbReference type="SAM" id="Phobius"/>
    </source>
</evidence>
<keyword evidence="2" id="KW-0812">Transmembrane</keyword>
<dbReference type="AlphaFoldDB" id="A0AAW2VW05"/>
<reference evidence="3" key="2">
    <citation type="journal article" date="2024" name="Plant">
        <title>Genomic evolution and insights into agronomic trait innovations of Sesamum species.</title>
        <authorList>
            <person name="Miao H."/>
            <person name="Wang L."/>
            <person name="Qu L."/>
            <person name="Liu H."/>
            <person name="Sun Y."/>
            <person name="Le M."/>
            <person name="Wang Q."/>
            <person name="Wei S."/>
            <person name="Zheng Y."/>
            <person name="Lin W."/>
            <person name="Duan Y."/>
            <person name="Cao H."/>
            <person name="Xiong S."/>
            <person name="Wang X."/>
            <person name="Wei L."/>
            <person name="Li C."/>
            <person name="Ma Q."/>
            <person name="Ju M."/>
            <person name="Zhao R."/>
            <person name="Li G."/>
            <person name="Mu C."/>
            <person name="Tian Q."/>
            <person name="Mei H."/>
            <person name="Zhang T."/>
            <person name="Gao T."/>
            <person name="Zhang H."/>
        </authorList>
    </citation>
    <scope>NUCLEOTIDE SEQUENCE</scope>
    <source>
        <strain evidence="3">KEN1</strain>
    </source>
</reference>
<name>A0AAW2VW05_9LAMI</name>
<feature type="transmembrane region" description="Helical" evidence="2">
    <location>
        <begin position="73"/>
        <end position="92"/>
    </location>
</feature>
<organism evidence="3">
    <name type="scientific">Sesamum latifolium</name>
    <dbReference type="NCBI Taxonomy" id="2727402"/>
    <lineage>
        <taxon>Eukaryota</taxon>
        <taxon>Viridiplantae</taxon>
        <taxon>Streptophyta</taxon>
        <taxon>Embryophyta</taxon>
        <taxon>Tracheophyta</taxon>
        <taxon>Spermatophyta</taxon>
        <taxon>Magnoliopsida</taxon>
        <taxon>eudicotyledons</taxon>
        <taxon>Gunneridae</taxon>
        <taxon>Pentapetalae</taxon>
        <taxon>asterids</taxon>
        <taxon>lamiids</taxon>
        <taxon>Lamiales</taxon>
        <taxon>Pedaliaceae</taxon>
        <taxon>Sesamum</taxon>
    </lineage>
</organism>
<reference evidence="3" key="1">
    <citation type="submission" date="2020-06" db="EMBL/GenBank/DDBJ databases">
        <authorList>
            <person name="Li T."/>
            <person name="Hu X."/>
            <person name="Zhang T."/>
            <person name="Song X."/>
            <person name="Zhang H."/>
            <person name="Dai N."/>
            <person name="Sheng W."/>
            <person name="Hou X."/>
            <person name="Wei L."/>
        </authorList>
    </citation>
    <scope>NUCLEOTIDE SEQUENCE</scope>
    <source>
        <strain evidence="3">KEN1</strain>
        <tissue evidence="3">Leaf</tissue>
    </source>
</reference>
<proteinExistence type="predicted"/>
<evidence type="ECO:0000256" key="1">
    <source>
        <dbReference type="SAM" id="MobiDB-lite"/>
    </source>
</evidence>
<feature type="region of interest" description="Disordered" evidence="1">
    <location>
        <begin position="120"/>
        <end position="157"/>
    </location>
</feature>
<dbReference type="EMBL" id="JACGWN010000009">
    <property type="protein sequence ID" value="KAL0433834.1"/>
    <property type="molecule type" value="Genomic_DNA"/>
</dbReference>
<evidence type="ECO:0000313" key="3">
    <source>
        <dbReference type="EMBL" id="KAL0433834.1"/>
    </source>
</evidence>
<feature type="compositionally biased region" description="Low complexity" evidence="1">
    <location>
        <begin position="139"/>
        <end position="150"/>
    </location>
</feature>
<accession>A0AAW2VW05</accession>
<keyword evidence="2" id="KW-1133">Transmembrane helix</keyword>
<keyword evidence="2" id="KW-0472">Membrane</keyword>
<sequence>MPKKVYFFVPSPTCWQFPTSWISAAPDLPRYSAKSSYSFKLLLKQLNAFHYDPRELVHPTLLFLLWVKSQGSGFGYVGWYILFVYSVSLFWFKQMKELHFNKLTFLVVKMFNKLLQDKALGKGKNPGGSCSSKCPLAKSPSSTPASWASTGDSKGKR</sequence>
<protein>
    <submittedName>
        <fullName evidence="3">Uncharacterized protein</fullName>
    </submittedName>
</protein>
<gene>
    <name evidence="3" type="ORF">Slati_2717700</name>
</gene>